<name>A0A512PRG0_9LACO</name>
<dbReference type="Proteomes" id="UP000321569">
    <property type="component" value="Unassembled WGS sequence"/>
</dbReference>
<comment type="caution">
    <text evidence="1">The sequence shown here is derived from an EMBL/GenBank/DDBJ whole genome shotgun (WGS) entry which is preliminary data.</text>
</comment>
<gene>
    <name evidence="1" type="ORF">LRA02_25800</name>
</gene>
<dbReference type="RefSeq" id="WP_263862423.1">
    <property type="nucleotide sequence ID" value="NZ_BKAM01000131.1"/>
</dbReference>
<accession>A0A512PRG0</accession>
<sequence length="41" mass="4940">MKTLKNILVRVNERKNGRLVSKQGKLDNRLFWNQVITRDEK</sequence>
<protein>
    <submittedName>
        <fullName evidence="1">Uncharacterized protein</fullName>
    </submittedName>
</protein>
<evidence type="ECO:0000313" key="2">
    <source>
        <dbReference type="Proteomes" id="UP000321569"/>
    </source>
</evidence>
<evidence type="ECO:0000313" key="1">
    <source>
        <dbReference type="EMBL" id="GEP73712.1"/>
    </source>
</evidence>
<organism evidence="1 2">
    <name type="scientific">Lentilactobacillus rapi</name>
    <dbReference type="NCBI Taxonomy" id="481723"/>
    <lineage>
        <taxon>Bacteria</taxon>
        <taxon>Bacillati</taxon>
        <taxon>Bacillota</taxon>
        <taxon>Bacilli</taxon>
        <taxon>Lactobacillales</taxon>
        <taxon>Lactobacillaceae</taxon>
        <taxon>Lentilactobacillus</taxon>
    </lineage>
</organism>
<dbReference type="AlphaFoldDB" id="A0A512PRG0"/>
<reference evidence="1 2" key="1">
    <citation type="submission" date="2019-07" db="EMBL/GenBank/DDBJ databases">
        <title>Whole genome shotgun sequence of Lactobacillus rapi NBRC 109618.</title>
        <authorList>
            <person name="Hosoyama A."/>
            <person name="Uohara A."/>
            <person name="Ohji S."/>
            <person name="Ichikawa N."/>
        </authorList>
    </citation>
    <scope>NUCLEOTIDE SEQUENCE [LARGE SCALE GENOMIC DNA]</scope>
    <source>
        <strain evidence="1 2">NBRC 109618</strain>
    </source>
</reference>
<proteinExistence type="predicted"/>
<dbReference type="EMBL" id="BKAM01000131">
    <property type="protein sequence ID" value="GEP73712.1"/>
    <property type="molecule type" value="Genomic_DNA"/>
</dbReference>